<dbReference type="Proteomes" id="UP000664288">
    <property type="component" value="Unassembled WGS sequence"/>
</dbReference>
<evidence type="ECO:0000313" key="2">
    <source>
        <dbReference type="Proteomes" id="UP000664288"/>
    </source>
</evidence>
<proteinExistence type="predicted"/>
<gene>
    <name evidence="1" type="ORF">J1C47_22985</name>
</gene>
<evidence type="ECO:0000313" key="1">
    <source>
        <dbReference type="EMBL" id="MBO0906522.1"/>
    </source>
</evidence>
<organism evidence="1 2">
    <name type="scientific">Jiella sonneratiae</name>
    <dbReference type="NCBI Taxonomy" id="2816856"/>
    <lineage>
        <taxon>Bacteria</taxon>
        <taxon>Pseudomonadati</taxon>
        <taxon>Pseudomonadota</taxon>
        <taxon>Alphaproteobacteria</taxon>
        <taxon>Hyphomicrobiales</taxon>
        <taxon>Aurantimonadaceae</taxon>
        <taxon>Jiella</taxon>
    </lineage>
</organism>
<sequence length="100" mass="11488">MTTTPSQWCGYRDGIVIPGVGTVRLLDNEAQVKAKYGPKHTRADRELYLAVGMNAWQWKKMRLVDKRKVRWAFMLLTAPTNCGRKPEPVDWSAWPADERA</sequence>
<dbReference type="RefSeq" id="WP_207353148.1">
    <property type="nucleotide sequence ID" value="NZ_JAFMPY010000048.1"/>
</dbReference>
<dbReference type="EMBL" id="JAFMPY010000048">
    <property type="protein sequence ID" value="MBO0906522.1"/>
    <property type="molecule type" value="Genomic_DNA"/>
</dbReference>
<name>A0ABS3JA15_9HYPH</name>
<reference evidence="1 2" key="1">
    <citation type="submission" date="2021-03" db="EMBL/GenBank/DDBJ databases">
        <title>Whole genome sequence of Jiella sp. MQZ13P-4.</title>
        <authorList>
            <person name="Tuo L."/>
        </authorList>
    </citation>
    <scope>NUCLEOTIDE SEQUENCE [LARGE SCALE GENOMIC DNA]</scope>
    <source>
        <strain evidence="1 2">MQZ13P-4</strain>
    </source>
</reference>
<comment type="caution">
    <text evidence="1">The sequence shown here is derived from an EMBL/GenBank/DDBJ whole genome shotgun (WGS) entry which is preliminary data.</text>
</comment>
<keyword evidence="2" id="KW-1185">Reference proteome</keyword>
<accession>A0ABS3JA15</accession>
<protein>
    <submittedName>
        <fullName evidence="1">Uncharacterized protein</fullName>
    </submittedName>
</protein>